<comment type="caution">
    <text evidence="1">The sequence shown here is derived from an EMBL/GenBank/DDBJ whole genome shotgun (WGS) entry which is preliminary data.</text>
</comment>
<dbReference type="GeneID" id="25267846"/>
<dbReference type="HOGENOM" id="CLU_2348165_0_0_1"/>
<sequence>MPGGSEMSTRIAHHPAIWSASAGRQTSALTLLRVISISRCKAMRTMMPPRCSGIRRRSAFACRTSASRHTLCSLFLLHAQGLNPGLAQPGKVLCHRY</sequence>
<dbReference type="EMBL" id="JMSN01000023">
    <property type="protein sequence ID" value="KDN48872.1"/>
    <property type="molecule type" value="Genomic_DNA"/>
</dbReference>
<dbReference type="InParanoid" id="A0A066W4L4"/>
<dbReference type="AlphaFoldDB" id="A0A066W4L4"/>
<gene>
    <name evidence="1" type="ORF">K437DRAFT_81456</name>
</gene>
<keyword evidence="2" id="KW-1185">Reference proteome</keyword>
<reference evidence="1 2" key="1">
    <citation type="submission" date="2014-05" db="EMBL/GenBank/DDBJ databases">
        <title>Draft genome sequence of a rare smut relative, Tilletiaria anomala UBC 951.</title>
        <authorList>
            <consortium name="DOE Joint Genome Institute"/>
            <person name="Toome M."/>
            <person name="Kuo A."/>
            <person name="Henrissat B."/>
            <person name="Lipzen A."/>
            <person name="Tritt A."/>
            <person name="Yoshinaga Y."/>
            <person name="Zane M."/>
            <person name="Barry K."/>
            <person name="Grigoriev I.V."/>
            <person name="Spatafora J.W."/>
            <person name="Aimea M.C."/>
        </authorList>
    </citation>
    <scope>NUCLEOTIDE SEQUENCE [LARGE SCALE GENOMIC DNA]</scope>
    <source>
        <strain evidence="1 2">UBC 951</strain>
    </source>
</reference>
<dbReference type="Proteomes" id="UP000027361">
    <property type="component" value="Unassembled WGS sequence"/>
</dbReference>
<accession>A0A066W4L4</accession>
<proteinExistence type="predicted"/>
<evidence type="ECO:0000313" key="1">
    <source>
        <dbReference type="EMBL" id="KDN48872.1"/>
    </source>
</evidence>
<evidence type="ECO:0000313" key="2">
    <source>
        <dbReference type="Proteomes" id="UP000027361"/>
    </source>
</evidence>
<dbReference type="RefSeq" id="XP_013244238.1">
    <property type="nucleotide sequence ID" value="XM_013388784.1"/>
</dbReference>
<name>A0A066W4L4_TILAU</name>
<organism evidence="1 2">
    <name type="scientific">Tilletiaria anomala (strain ATCC 24038 / CBS 436.72 / UBC 951)</name>
    <dbReference type="NCBI Taxonomy" id="1037660"/>
    <lineage>
        <taxon>Eukaryota</taxon>
        <taxon>Fungi</taxon>
        <taxon>Dikarya</taxon>
        <taxon>Basidiomycota</taxon>
        <taxon>Ustilaginomycotina</taxon>
        <taxon>Exobasidiomycetes</taxon>
        <taxon>Georgefischeriales</taxon>
        <taxon>Tilletiariaceae</taxon>
        <taxon>Tilletiaria</taxon>
    </lineage>
</organism>
<protein>
    <submittedName>
        <fullName evidence="1">Uncharacterized protein</fullName>
    </submittedName>
</protein>